<dbReference type="Gene3D" id="2.30.30.140">
    <property type="match status" value="1"/>
</dbReference>
<feature type="region of interest" description="Disordered" evidence="1">
    <location>
        <begin position="403"/>
        <end position="452"/>
    </location>
</feature>
<dbReference type="InterPro" id="IPR000313">
    <property type="entry name" value="PWWP_dom"/>
</dbReference>
<accession>A0A5B7DGH5</accession>
<evidence type="ECO:0000256" key="1">
    <source>
        <dbReference type="SAM" id="MobiDB-lite"/>
    </source>
</evidence>
<feature type="domain" description="C2H2-type" evidence="2">
    <location>
        <begin position="304"/>
        <end position="324"/>
    </location>
</feature>
<dbReference type="OrthoDB" id="10013064at2759"/>
<comment type="caution">
    <text evidence="3">The sequence shown here is derived from an EMBL/GenBank/DDBJ whole genome shotgun (WGS) entry which is preliminary data.</text>
</comment>
<keyword evidence="4" id="KW-1185">Reference proteome</keyword>
<dbReference type="InterPro" id="IPR013087">
    <property type="entry name" value="Znf_C2H2_type"/>
</dbReference>
<dbReference type="AlphaFoldDB" id="A0A5B7DGH5"/>
<feature type="compositionally biased region" description="Basic and acidic residues" evidence="1">
    <location>
        <begin position="362"/>
        <end position="372"/>
    </location>
</feature>
<organism evidence="3 4">
    <name type="scientific">Portunus trituberculatus</name>
    <name type="common">Swimming crab</name>
    <name type="synonym">Neptunus trituberculatus</name>
    <dbReference type="NCBI Taxonomy" id="210409"/>
    <lineage>
        <taxon>Eukaryota</taxon>
        <taxon>Metazoa</taxon>
        <taxon>Ecdysozoa</taxon>
        <taxon>Arthropoda</taxon>
        <taxon>Crustacea</taxon>
        <taxon>Multicrustacea</taxon>
        <taxon>Malacostraca</taxon>
        <taxon>Eumalacostraca</taxon>
        <taxon>Eucarida</taxon>
        <taxon>Decapoda</taxon>
        <taxon>Pleocyemata</taxon>
        <taxon>Brachyura</taxon>
        <taxon>Eubrachyura</taxon>
        <taxon>Portunoidea</taxon>
        <taxon>Portunidae</taxon>
        <taxon>Portuninae</taxon>
        <taxon>Portunus</taxon>
    </lineage>
</organism>
<feature type="compositionally biased region" description="Acidic residues" evidence="1">
    <location>
        <begin position="627"/>
        <end position="643"/>
    </location>
</feature>
<evidence type="ECO:0000313" key="4">
    <source>
        <dbReference type="Proteomes" id="UP000324222"/>
    </source>
</evidence>
<dbReference type="Pfam" id="PF00855">
    <property type="entry name" value="PWWP"/>
    <property type="match status" value="1"/>
</dbReference>
<gene>
    <name evidence="3" type="ORF">E2C01_013274</name>
</gene>
<feature type="compositionally biased region" description="Acidic residues" evidence="1">
    <location>
        <begin position="651"/>
        <end position="677"/>
    </location>
</feature>
<dbReference type="SUPFAM" id="SSF63748">
    <property type="entry name" value="Tudor/PWWP/MBT"/>
    <property type="match status" value="1"/>
</dbReference>
<dbReference type="Proteomes" id="UP000324222">
    <property type="component" value="Unassembled WGS sequence"/>
</dbReference>
<reference evidence="3 4" key="1">
    <citation type="submission" date="2019-05" db="EMBL/GenBank/DDBJ databases">
        <title>Another draft genome of Portunus trituberculatus and its Hox gene families provides insights of decapod evolution.</title>
        <authorList>
            <person name="Jeong J.-H."/>
            <person name="Song I."/>
            <person name="Kim S."/>
            <person name="Choi T."/>
            <person name="Kim D."/>
            <person name="Ryu S."/>
            <person name="Kim W."/>
        </authorList>
    </citation>
    <scope>NUCLEOTIDE SEQUENCE [LARGE SCALE GENOMIC DNA]</scope>
    <source>
        <tissue evidence="3">Muscle</tissue>
    </source>
</reference>
<name>A0A5B7DGH5_PORTR</name>
<feature type="compositionally biased region" description="Acidic residues" evidence="1">
    <location>
        <begin position="505"/>
        <end position="514"/>
    </location>
</feature>
<evidence type="ECO:0000313" key="3">
    <source>
        <dbReference type="EMBL" id="MPC20333.1"/>
    </source>
</evidence>
<sequence length="950" mass="103759">MFTTSIPADSPQALPSLSQSTKSDVSRYSINHCATSRDISILTCRCLYQCPPNLPGECPKHPWLVVVVGGTSCGCAVKAKLCQAHPTDACHIHAPKQQQVRMSHLESGSVVWVRLGQAWWPGTITTIAKCPPEFVQAIRKTPIAIVKFFHENEYQDVHKAEHIFPYNCDRKEEFIRKGQAVNKNQSHGDVDLLAKFEADVVTAEKLTGGDMDILRTLVEGAGKRRIDYSDLGFGPPKPKKKREDGANRQGSDIGQAVVYKRLGGRGGGRGGHRVVVEHRVRIMEQPRRENMEEEMRAASSWFKCQQCGFTCTRLNVIVWHNKAHMSKVCNYDSGIKLPGRRRRRPGASRGGRDGRKKGKERKGKENLDHAHTNGDVPGGVSGGKKDLQDTQQILMDWDDEEDAAAVGGEPGTPQSPENKENESDGGYSDVDDDYPPPQPRYERRPMPKAADLNSAFDALLAATNTHSNLNTSTSSGPANNYINNDSDSDYSDWEKYYARDSGSGSEEEEEVEQESDIKSLCEGNSGEGGNVATGEDERGEEEVVGSMDQSHGKEPQQEQEQEEQQPEKMEAASSPSRPVSVENVSPPQKVPAYPCPDEPEPELQQEDCAQPSVGGPENLGESREEALEVEAVEEVTESMEMEEGLSNPPEYCEEVSTEPPQAEEELSMTAEEVEYYEEPEKSSTEPVLDQPNVIEQEDLTVARDCTDPCQEDVQEHPSSPPVTRTERDERKHPTPTQPSSKAPTGEQPGNMNRLSRYIDEFSETMVAKEEEVSASSVEYSRGRRQSVEVSSSPRPVPGGQDGTVSASPARSGDLASTSNSGTTYMLVAVDAHGNTVPTVPTPALSEGGNDLVAVEATMEDGTTRTLYIDPAQLGPNVDLSNLMLHIDTSGQEHVIIPSSSSSDSEGPSSRPAPAVHYSQGHGYAHGNYESASSPPEPSHSHTQHHGDSDS</sequence>
<feature type="region of interest" description="Disordered" evidence="1">
    <location>
        <begin position="895"/>
        <end position="950"/>
    </location>
</feature>
<feature type="region of interest" description="Disordered" evidence="1">
    <location>
        <begin position="229"/>
        <end position="250"/>
    </location>
</feature>
<feature type="compositionally biased region" description="Polar residues" evidence="1">
    <location>
        <begin position="802"/>
        <end position="819"/>
    </location>
</feature>
<feature type="compositionally biased region" description="Polar residues" evidence="1">
    <location>
        <begin position="737"/>
        <end position="753"/>
    </location>
</feature>
<dbReference type="PROSITE" id="PS00028">
    <property type="entry name" value="ZINC_FINGER_C2H2_1"/>
    <property type="match status" value="1"/>
</dbReference>
<feature type="region of interest" description="Disordered" evidence="1">
    <location>
        <begin position="467"/>
        <end position="819"/>
    </location>
</feature>
<proteinExistence type="predicted"/>
<dbReference type="EMBL" id="VSRR010000861">
    <property type="protein sequence ID" value="MPC20333.1"/>
    <property type="molecule type" value="Genomic_DNA"/>
</dbReference>
<protein>
    <recommendedName>
        <fullName evidence="2">C2H2-type domain-containing protein</fullName>
    </recommendedName>
</protein>
<feature type="compositionally biased region" description="Polar residues" evidence="1">
    <location>
        <begin position="573"/>
        <end position="586"/>
    </location>
</feature>
<evidence type="ECO:0000259" key="2">
    <source>
        <dbReference type="PROSITE" id="PS00028"/>
    </source>
</evidence>
<feature type="compositionally biased region" description="Low complexity" evidence="1">
    <location>
        <begin position="897"/>
        <end position="911"/>
    </location>
</feature>
<feature type="region of interest" description="Disordered" evidence="1">
    <location>
        <begin position="332"/>
        <end position="386"/>
    </location>
</feature>
<feature type="compositionally biased region" description="Low complexity" evidence="1">
    <location>
        <begin position="467"/>
        <end position="485"/>
    </location>
</feature>